<gene>
    <name evidence="2" type="ORF">AARAC_004849</name>
</gene>
<protein>
    <submittedName>
        <fullName evidence="2">Uncharacterized protein</fullName>
    </submittedName>
</protein>
<feature type="region of interest" description="Disordered" evidence="1">
    <location>
        <begin position="18"/>
        <end position="53"/>
    </location>
</feature>
<proteinExistence type="predicted"/>
<organism evidence="2 3">
    <name type="scientific">Aspergillus arachidicola</name>
    <dbReference type="NCBI Taxonomy" id="656916"/>
    <lineage>
        <taxon>Eukaryota</taxon>
        <taxon>Fungi</taxon>
        <taxon>Dikarya</taxon>
        <taxon>Ascomycota</taxon>
        <taxon>Pezizomycotina</taxon>
        <taxon>Eurotiomycetes</taxon>
        <taxon>Eurotiomycetidae</taxon>
        <taxon>Eurotiales</taxon>
        <taxon>Aspergillaceae</taxon>
        <taxon>Aspergillus</taxon>
        <taxon>Aspergillus subgen. Circumdati</taxon>
    </lineage>
</organism>
<evidence type="ECO:0000256" key="1">
    <source>
        <dbReference type="SAM" id="MobiDB-lite"/>
    </source>
</evidence>
<comment type="caution">
    <text evidence="2">The sequence shown here is derived from an EMBL/GenBank/DDBJ whole genome shotgun (WGS) entry which is preliminary data.</text>
</comment>
<sequence>MSLGRMEINYVLNSAKPYTNSIDGEQAPFESSTDKSYQSDGVTQSSLEPAMSRHPLSKDMSCPGYEALCFCPWCPDRWFGGDEIDSHIPKDLMDHIYNASQGVQVSMAHL</sequence>
<reference evidence="2 3" key="1">
    <citation type="submission" date="2017-05" db="EMBL/GenBank/DDBJ databases">
        <title>Genome sequence for an aflatoxigenic pathogen of Argentinian peanut, Aspergillus arachidicola.</title>
        <authorList>
            <person name="Moore G."/>
            <person name="Beltz S.B."/>
            <person name="Mack B.M."/>
        </authorList>
    </citation>
    <scope>NUCLEOTIDE SEQUENCE [LARGE SCALE GENOMIC DNA]</scope>
    <source>
        <strain evidence="2 3">CBS 117610</strain>
    </source>
</reference>
<evidence type="ECO:0000313" key="2">
    <source>
        <dbReference type="EMBL" id="PIG82423.1"/>
    </source>
</evidence>
<accession>A0A2G7FPD2</accession>
<dbReference type="AlphaFoldDB" id="A0A2G7FPD2"/>
<dbReference type="EMBL" id="NEXV01000522">
    <property type="protein sequence ID" value="PIG82423.1"/>
    <property type="molecule type" value="Genomic_DNA"/>
</dbReference>
<keyword evidence="3" id="KW-1185">Reference proteome</keyword>
<feature type="compositionally biased region" description="Polar residues" evidence="1">
    <location>
        <begin position="18"/>
        <end position="47"/>
    </location>
</feature>
<evidence type="ECO:0000313" key="3">
    <source>
        <dbReference type="Proteomes" id="UP000231358"/>
    </source>
</evidence>
<name>A0A2G7FPD2_9EURO</name>
<dbReference type="Proteomes" id="UP000231358">
    <property type="component" value="Unassembled WGS sequence"/>
</dbReference>